<evidence type="ECO:0008006" key="3">
    <source>
        <dbReference type="Google" id="ProtNLM"/>
    </source>
</evidence>
<evidence type="ECO:0000313" key="2">
    <source>
        <dbReference type="Proteomes" id="UP001295794"/>
    </source>
</evidence>
<protein>
    <recommendedName>
        <fullName evidence="3">F-box domain-containing protein</fullName>
    </recommendedName>
</protein>
<sequence length="430" mass="47939">MTSLFSLSPRALRDLLLAFFRPTNIDDTSRPVQRLPPAYSRTPRLPLELVLCIMEDASDGEGFEHAALLRQCALVCRDWSLPAQKLLFRTVHLVTEDACASFLSAVHPRTAAGRVLGESVTQLRVVLDYNQPKGLSETSFAHAVCACPNLLSLDLSVYGSTFPGKESTGVADVLRVRRSSPSFEEKTLECLKAGPRIRAFQLSNWSENHESVLRLFEVWPELISLALSGSTPTDAPGCWPPSQLRELRMNFQASPSIDFVQWLLQDSVLDVLELTRDVSPEVMDFLLDTQGQTLHSLALPACSTAVQVQTVQRCPDLRSLRTDQPRAAAVLFKPGYFPSGLRRIALALDHDGTFLQPLLDVVRLRRGELRGITLRMWNGAERNPHLSALKLVCAYHGIELEMIRDARVFRAAMRNGFDATDAWNRASLDH</sequence>
<dbReference type="AlphaFoldDB" id="A0AAD2HQW3"/>
<dbReference type="Gene3D" id="3.80.10.10">
    <property type="entry name" value="Ribonuclease Inhibitor"/>
    <property type="match status" value="1"/>
</dbReference>
<organism evidence="1 2">
    <name type="scientific">Mycena citricolor</name>
    <dbReference type="NCBI Taxonomy" id="2018698"/>
    <lineage>
        <taxon>Eukaryota</taxon>
        <taxon>Fungi</taxon>
        <taxon>Dikarya</taxon>
        <taxon>Basidiomycota</taxon>
        <taxon>Agaricomycotina</taxon>
        <taxon>Agaricomycetes</taxon>
        <taxon>Agaricomycetidae</taxon>
        <taxon>Agaricales</taxon>
        <taxon>Marasmiineae</taxon>
        <taxon>Mycenaceae</taxon>
        <taxon>Mycena</taxon>
    </lineage>
</organism>
<accession>A0AAD2HQW3</accession>
<proteinExistence type="predicted"/>
<dbReference type="InterPro" id="IPR032675">
    <property type="entry name" value="LRR_dom_sf"/>
</dbReference>
<dbReference type="Proteomes" id="UP001295794">
    <property type="component" value="Unassembled WGS sequence"/>
</dbReference>
<comment type="caution">
    <text evidence="1">The sequence shown here is derived from an EMBL/GenBank/DDBJ whole genome shotgun (WGS) entry which is preliminary data.</text>
</comment>
<name>A0AAD2HQW3_9AGAR</name>
<keyword evidence="2" id="KW-1185">Reference proteome</keyword>
<gene>
    <name evidence="1" type="ORF">MYCIT1_LOCUS30832</name>
</gene>
<evidence type="ECO:0000313" key="1">
    <source>
        <dbReference type="EMBL" id="CAK5280342.1"/>
    </source>
</evidence>
<dbReference type="EMBL" id="CAVNYO010000440">
    <property type="protein sequence ID" value="CAK5280342.1"/>
    <property type="molecule type" value="Genomic_DNA"/>
</dbReference>
<dbReference type="SUPFAM" id="SSF52047">
    <property type="entry name" value="RNI-like"/>
    <property type="match status" value="1"/>
</dbReference>
<reference evidence="1" key="1">
    <citation type="submission" date="2023-11" db="EMBL/GenBank/DDBJ databases">
        <authorList>
            <person name="De Vega J J."/>
            <person name="De Vega J J."/>
        </authorList>
    </citation>
    <scope>NUCLEOTIDE SEQUENCE</scope>
</reference>